<comment type="caution">
    <text evidence="1">The sequence shown here is derived from an EMBL/GenBank/DDBJ whole genome shotgun (WGS) entry which is preliminary data.</text>
</comment>
<accession>A0AC61RW34</accession>
<evidence type="ECO:0000313" key="1">
    <source>
        <dbReference type="EMBL" id="TGY96010.1"/>
    </source>
</evidence>
<gene>
    <name evidence="1" type="ORF">E5329_11880</name>
</gene>
<sequence length="58" mass="6184">MDIASLSTALSMTSVNNDVGAIMLSKQLDTMENMGDSMIKLMEQSVNPHIGGNIDISI</sequence>
<protein>
    <submittedName>
        <fullName evidence="1">Motility protein</fullName>
    </submittedName>
</protein>
<proteinExistence type="predicted"/>
<dbReference type="Proteomes" id="UP000304953">
    <property type="component" value="Unassembled WGS sequence"/>
</dbReference>
<reference evidence="1" key="1">
    <citation type="submission" date="2019-04" db="EMBL/GenBank/DDBJ databases">
        <title>Microbes associate with the intestines of laboratory mice.</title>
        <authorList>
            <person name="Navarre W."/>
            <person name="Wong E."/>
            <person name="Huang K."/>
            <person name="Tropini C."/>
            <person name="Ng K."/>
            <person name="Yu B."/>
        </authorList>
    </citation>
    <scope>NUCLEOTIDE SEQUENCE</scope>
    <source>
        <strain evidence="1">NM01_1-7b</strain>
    </source>
</reference>
<organism evidence="1 2">
    <name type="scientific">Petralouisia muris</name>
    <dbReference type="NCBI Taxonomy" id="3032872"/>
    <lineage>
        <taxon>Bacteria</taxon>
        <taxon>Bacillati</taxon>
        <taxon>Bacillota</taxon>
        <taxon>Clostridia</taxon>
        <taxon>Lachnospirales</taxon>
        <taxon>Lachnospiraceae</taxon>
        <taxon>Petralouisia</taxon>
    </lineage>
</organism>
<keyword evidence="2" id="KW-1185">Reference proteome</keyword>
<evidence type="ECO:0000313" key="2">
    <source>
        <dbReference type="Proteomes" id="UP000304953"/>
    </source>
</evidence>
<dbReference type="EMBL" id="SRYA01000021">
    <property type="protein sequence ID" value="TGY96010.1"/>
    <property type="molecule type" value="Genomic_DNA"/>
</dbReference>
<name>A0AC61RW34_9FIRM</name>